<dbReference type="InterPro" id="IPR020094">
    <property type="entry name" value="TruA/RsuA/RluB/E/F_N"/>
</dbReference>
<dbReference type="GO" id="GO:0005829">
    <property type="term" value="C:cytosol"/>
    <property type="evidence" value="ECO:0007669"/>
    <property type="project" value="UniProtKB-ARBA"/>
</dbReference>
<dbReference type="InterPro" id="IPR020103">
    <property type="entry name" value="PsdUridine_synth_cat_dom_sf"/>
</dbReference>
<dbReference type="SUPFAM" id="SSF55120">
    <property type="entry name" value="Pseudouridine synthase"/>
    <property type="match status" value="1"/>
</dbReference>
<evidence type="ECO:0000256" key="4">
    <source>
        <dbReference type="PROSITE-ProRule" id="PRU00182"/>
    </source>
</evidence>
<dbReference type="SUPFAM" id="SSF55174">
    <property type="entry name" value="Alpha-L RNA-binding motif"/>
    <property type="match status" value="1"/>
</dbReference>
<dbReference type="InterPro" id="IPR000748">
    <property type="entry name" value="PsdUridine_synth_RsuA/RluB/E/F"/>
</dbReference>
<dbReference type="EC" id="5.4.99.-" evidence="5"/>
<dbReference type="PROSITE" id="PS50889">
    <property type="entry name" value="S4"/>
    <property type="match status" value="1"/>
</dbReference>
<dbReference type="SMART" id="SM00363">
    <property type="entry name" value="S4"/>
    <property type="match status" value="1"/>
</dbReference>
<dbReference type="Gene3D" id="3.10.290.10">
    <property type="entry name" value="RNA-binding S4 domain"/>
    <property type="match status" value="1"/>
</dbReference>
<dbReference type="GO" id="GO:0000455">
    <property type="term" value="P:enzyme-directed rRNA pseudouridine synthesis"/>
    <property type="evidence" value="ECO:0007669"/>
    <property type="project" value="UniProtKB-ARBA"/>
</dbReference>
<dbReference type="Proteomes" id="UP000823611">
    <property type="component" value="Unassembled WGS sequence"/>
</dbReference>
<dbReference type="PANTHER" id="PTHR47683:SF4">
    <property type="entry name" value="PSEUDOURIDINE SYNTHASE"/>
    <property type="match status" value="1"/>
</dbReference>
<dbReference type="GO" id="GO:0003723">
    <property type="term" value="F:RNA binding"/>
    <property type="evidence" value="ECO:0007669"/>
    <property type="project" value="UniProtKB-KW"/>
</dbReference>
<dbReference type="InterPro" id="IPR006145">
    <property type="entry name" value="PsdUridine_synth_RsuA/RluA"/>
</dbReference>
<evidence type="ECO:0000256" key="1">
    <source>
        <dbReference type="ARBA" id="ARBA00008348"/>
    </source>
</evidence>
<evidence type="ECO:0000313" key="7">
    <source>
        <dbReference type="EMBL" id="MBO8435107.1"/>
    </source>
</evidence>
<keyword evidence="3 5" id="KW-0413">Isomerase</keyword>
<proteinExistence type="inferred from homology"/>
<protein>
    <recommendedName>
        <fullName evidence="5">Pseudouridine synthase</fullName>
        <ecNumber evidence="5">5.4.99.-</ecNumber>
    </recommendedName>
</protein>
<evidence type="ECO:0000256" key="2">
    <source>
        <dbReference type="ARBA" id="ARBA00022884"/>
    </source>
</evidence>
<dbReference type="InterPro" id="IPR002942">
    <property type="entry name" value="S4_RNA-bd"/>
</dbReference>
<dbReference type="Pfam" id="PF01479">
    <property type="entry name" value="S4"/>
    <property type="match status" value="1"/>
</dbReference>
<dbReference type="PANTHER" id="PTHR47683">
    <property type="entry name" value="PSEUDOURIDINE SYNTHASE FAMILY PROTEIN-RELATED"/>
    <property type="match status" value="1"/>
</dbReference>
<comment type="similarity">
    <text evidence="1 5">Belongs to the pseudouridine synthase RsuA family.</text>
</comment>
<dbReference type="InterPro" id="IPR042092">
    <property type="entry name" value="PsdUridine_s_RsuA/RluB/E/F_cat"/>
</dbReference>
<dbReference type="Pfam" id="PF00849">
    <property type="entry name" value="PseudoU_synth_2"/>
    <property type="match status" value="1"/>
</dbReference>
<reference evidence="7" key="2">
    <citation type="journal article" date="2021" name="PeerJ">
        <title>Extensive microbial diversity within the chicken gut microbiome revealed by metagenomics and culture.</title>
        <authorList>
            <person name="Gilroy R."/>
            <person name="Ravi A."/>
            <person name="Getino M."/>
            <person name="Pursley I."/>
            <person name="Horton D.L."/>
            <person name="Alikhan N.F."/>
            <person name="Baker D."/>
            <person name="Gharbi K."/>
            <person name="Hall N."/>
            <person name="Watson M."/>
            <person name="Adriaenssens E.M."/>
            <person name="Foster-Nyarko E."/>
            <person name="Jarju S."/>
            <person name="Secka A."/>
            <person name="Antonio M."/>
            <person name="Oren A."/>
            <person name="Chaudhuri R.R."/>
            <person name="La Ragione R."/>
            <person name="Hildebrand F."/>
            <person name="Pallen M.J."/>
        </authorList>
    </citation>
    <scope>NUCLEOTIDE SEQUENCE</scope>
    <source>
        <strain evidence="7">F6-4510</strain>
    </source>
</reference>
<dbReference type="AlphaFoldDB" id="A0A9D9DVX4"/>
<accession>A0A9D9DVX4</accession>
<dbReference type="Gene3D" id="3.30.70.580">
    <property type="entry name" value="Pseudouridine synthase I, catalytic domain, N-terminal subdomain"/>
    <property type="match status" value="1"/>
</dbReference>
<gene>
    <name evidence="7" type="ORF">IAC55_07300</name>
</gene>
<dbReference type="EMBL" id="JADIMX010000135">
    <property type="protein sequence ID" value="MBO8435107.1"/>
    <property type="molecule type" value="Genomic_DNA"/>
</dbReference>
<evidence type="ECO:0000313" key="8">
    <source>
        <dbReference type="Proteomes" id="UP000823611"/>
    </source>
</evidence>
<keyword evidence="2 4" id="KW-0694">RNA-binding</keyword>
<feature type="domain" description="RNA-binding S4" evidence="6">
    <location>
        <begin position="5"/>
        <end position="64"/>
    </location>
</feature>
<evidence type="ECO:0000259" key="6">
    <source>
        <dbReference type="SMART" id="SM00363"/>
    </source>
</evidence>
<dbReference type="FunFam" id="3.30.70.1560:FF:000001">
    <property type="entry name" value="Pseudouridine synthase"/>
    <property type="match status" value="1"/>
</dbReference>
<dbReference type="Gene3D" id="3.30.70.1560">
    <property type="entry name" value="Alpha-L RNA-binding motif"/>
    <property type="match status" value="1"/>
</dbReference>
<name>A0A9D9DVX4_9FIRM</name>
<dbReference type="InterPro" id="IPR036986">
    <property type="entry name" value="S4_RNA-bd_sf"/>
</dbReference>
<dbReference type="PROSITE" id="PS01149">
    <property type="entry name" value="PSI_RSU"/>
    <property type="match status" value="1"/>
</dbReference>
<dbReference type="NCBIfam" id="TIGR00093">
    <property type="entry name" value="pseudouridine synthase"/>
    <property type="match status" value="1"/>
</dbReference>
<dbReference type="InterPro" id="IPR050343">
    <property type="entry name" value="RsuA_PseudoU_synthase"/>
</dbReference>
<organism evidence="7 8">
    <name type="scientific">Candidatus Fimicola merdigallinarum</name>
    <dbReference type="NCBI Taxonomy" id="2840819"/>
    <lineage>
        <taxon>Bacteria</taxon>
        <taxon>Bacillati</taxon>
        <taxon>Bacillota</taxon>
        <taxon>Clostridia</taxon>
        <taxon>Lachnospirales</taxon>
        <taxon>Lachnospiraceae</taxon>
        <taxon>Lachnospiraceae incertae sedis</taxon>
        <taxon>Candidatus Fimicola</taxon>
    </lineage>
</organism>
<dbReference type="InterPro" id="IPR018496">
    <property type="entry name" value="PsdUridine_synth_RsuA/RluB_CS"/>
</dbReference>
<evidence type="ECO:0000256" key="3">
    <source>
        <dbReference type="ARBA" id="ARBA00023235"/>
    </source>
</evidence>
<sequence>MGEKMRVDKFISNMGFGSRKDIKEFIKKKKITVNGEVIKKSDIYIDTDDEIFCCGQRVVYEKYIYIMMNKPVGYVSANEDKREKTVFDLIGNEYRKNELFVAGRLDKDTEGLLIITNNGKFAHNMLSPKKHVDKTYFVRIEGGVISDADIDSFSSGIVIDGGYKCKPAKIEVLENGDISESLLTISEGKFHQVKRMFEAVGKKVIFLKRVKIGELCLDESLEKGDFKLLNDDEVRLIGAELE</sequence>
<reference evidence="7" key="1">
    <citation type="submission" date="2020-10" db="EMBL/GenBank/DDBJ databases">
        <authorList>
            <person name="Gilroy R."/>
        </authorList>
    </citation>
    <scope>NUCLEOTIDE SEQUENCE</scope>
    <source>
        <strain evidence="7">F6-4510</strain>
    </source>
</reference>
<comment type="caution">
    <text evidence="7">The sequence shown here is derived from an EMBL/GenBank/DDBJ whole genome shotgun (WGS) entry which is preliminary data.</text>
</comment>
<dbReference type="GO" id="GO:0120159">
    <property type="term" value="F:rRNA pseudouridine synthase activity"/>
    <property type="evidence" value="ECO:0007669"/>
    <property type="project" value="UniProtKB-ARBA"/>
</dbReference>
<evidence type="ECO:0000256" key="5">
    <source>
        <dbReference type="RuleBase" id="RU003887"/>
    </source>
</evidence>
<dbReference type="CDD" id="cd02553">
    <property type="entry name" value="PseudoU_synth_RsuA"/>
    <property type="match status" value="1"/>
</dbReference>